<dbReference type="EMBL" id="VMSD01000004">
    <property type="protein sequence ID" value="KAF0846700.1"/>
    <property type="molecule type" value="Genomic_DNA"/>
</dbReference>
<keyword evidence="2" id="KW-1185">Reference proteome</keyword>
<name>A0ABQ6YLN8_9NOCA</name>
<gene>
    <name evidence="1" type="ORF">FNL39_104121</name>
</gene>
<comment type="caution">
    <text evidence="1">The sequence shown here is derived from an EMBL/GenBank/DDBJ whole genome shotgun (WGS) entry which is preliminary data.</text>
</comment>
<proteinExistence type="predicted"/>
<evidence type="ECO:0000313" key="1">
    <source>
        <dbReference type="EMBL" id="KAF0846700.1"/>
    </source>
</evidence>
<dbReference type="RefSeq" id="WP_067983022.1">
    <property type="nucleotide sequence ID" value="NZ_VMSD01000004.1"/>
</dbReference>
<protein>
    <submittedName>
        <fullName evidence="1">Uncharacterized protein</fullName>
    </submittedName>
</protein>
<organism evidence="1 2">
    <name type="scientific">Nocardia caishijiensis</name>
    <dbReference type="NCBI Taxonomy" id="184756"/>
    <lineage>
        <taxon>Bacteria</taxon>
        <taxon>Bacillati</taxon>
        <taxon>Actinomycetota</taxon>
        <taxon>Actinomycetes</taxon>
        <taxon>Mycobacteriales</taxon>
        <taxon>Nocardiaceae</taxon>
        <taxon>Nocardia</taxon>
    </lineage>
</organism>
<evidence type="ECO:0000313" key="2">
    <source>
        <dbReference type="Proteomes" id="UP000798951"/>
    </source>
</evidence>
<reference evidence="1 2" key="1">
    <citation type="submission" date="2019-07" db="EMBL/GenBank/DDBJ databases">
        <title>Genomic Encyclopedia of Type Strains, Phase IV (KMG-IV): sequencing the most valuable type-strain genomes for metagenomic binning, comparative biology and taxonomic classification.</title>
        <authorList>
            <person name="Goeker M."/>
        </authorList>
    </citation>
    <scope>NUCLEOTIDE SEQUENCE [LARGE SCALE GENOMIC DNA]</scope>
    <source>
        <strain evidence="1 2">DSM 44831</strain>
    </source>
</reference>
<dbReference type="Proteomes" id="UP000798951">
    <property type="component" value="Unassembled WGS sequence"/>
</dbReference>
<sequence>MIDPNDIRATIGQRVLTRDHVLQWESRRADTVLAKFAARLGALGAGEILHDLSIRELRGAPLEARRSALLSLKTQLGHAGTYAMLKRELAISERIARLAVATSRGRVKYSVTHLRVPGLSAQRFADWFDNLVVIDDEAEMNSACPDHYLLRGLPDGRQEVVETTGGSPAATRFLVDYQRTDTVSVPVDPTYPVQIAGTALLDDGLVIGGVRHQFRDRDGALEALLTAQFPSAVPARNIHQHQWHLACEFSNWMIASAPYAATTR</sequence>
<accession>A0ABQ6YLN8</accession>